<protein>
    <submittedName>
        <fullName evidence="2">Uncharacterized protein</fullName>
    </submittedName>
</protein>
<comment type="caution">
    <text evidence="2">The sequence shown here is derived from an EMBL/GenBank/DDBJ whole genome shotgun (WGS) entry which is preliminary data.</text>
</comment>
<accession>A0ABS7G760</accession>
<organism evidence="2 3">
    <name type="scientific">Chitinophaga rhizophila</name>
    <dbReference type="NCBI Taxonomy" id="2866212"/>
    <lineage>
        <taxon>Bacteria</taxon>
        <taxon>Pseudomonadati</taxon>
        <taxon>Bacteroidota</taxon>
        <taxon>Chitinophagia</taxon>
        <taxon>Chitinophagales</taxon>
        <taxon>Chitinophagaceae</taxon>
        <taxon>Chitinophaga</taxon>
    </lineage>
</organism>
<feature type="transmembrane region" description="Helical" evidence="1">
    <location>
        <begin position="83"/>
        <end position="103"/>
    </location>
</feature>
<evidence type="ECO:0000313" key="2">
    <source>
        <dbReference type="EMBL" id="MBW8683479.1"/>
    </source>
</evidence>
<dbReference type="RefSeq" id="WP_220248699.1">
    <property type="nucleotide sequence ID" value="NZ_JAICCF010000001.1"/>
</dbReference>
<keyword evidence="3" id="KW-1185">Reference proteome</keyword>
<name>A0ABS7G760_9BACT</name>
<evidence type="ECO:0000313" key="3">
    <source>
        <dbReference type="Proteomes" id="UP000812961"/>
    </source>
</evidence>
<proteinExistence type="predicted"/>
<reference evidence="2 3" key="1">
    <citation type="submission" date="2021-08" db="EMBL/GenBank/DDBJ databases">
        <title>The genome sequence of Chitinophaga sp. B61.</title>
        <authorList>
            <person name="Zhang X."/>
        </authorList>
    </citation>
    <scope>NUCLEOTIDE SEQUENCE [LARGE SCALE GENOMIC DNA]</scope>
    <source>
        <strain evidence="2 3">B61</strain>
    </source>
</reference>
<sequence length="106" mass="12155">MLDKRRFAQLVQKQCFHETSPAEDLEIKTLRIGNPEAEAIFKAVHDYYFPNLSYASTDPQVSEQEIQTILSRVTHAKKRRRNIILFLVITAVSLVTLATLSILKLI</sequence>
<keyword evidence="1" id="KW-0812">Transmembrane</keyword>
<gene>
    <name evidence="2" type="ORF">K1Y79_03955</name>
</gene>
<dbReference type="EMBL" id="JAICCF010000001">
    <property type="protein sequence ID" value="MBW8683479.1"/>
    <property type="molecule type" value="Genomic_DNA"/>
</dbReference>
<dbReference type="Proteomes" id="UP000812961">
    <property type="component" value="Unassembled WGS sequence"/>
</dbReference>
<keyword evidence="1" id="KW-1133">Transmembrane helix</keyword>
<keyword evidence="1" id="KW-0472">Membrane</keyword>
<evidence type="ECO:0000256" key="1">
    <source>
        <dbReference type="SAM" id="Phobius"/>
    </source>
</evidence>